<dbReference type="Proteomes" id="UP000304941">
    <property type="component" value="Unassembled WGS sequence"/>
</dbReference>
<gene>
    <name evidence="1" type="ORF">FEM54_00740</name>
</gene>
<proteinExistence type="predicted"/>
<evidence type="ECO:0000313" key="2">
    <source>
        <dbReference type="Proteomes" id="UP000304941"/>
    </source>
</evidence>
<keyword evidence="2" id="KW-1185">Reference proteome</keyword>
<dbReference type="PANTHER" id="PTHR41349:SF1">
    <property type="entry name" value="PROTEIN CBG08683"/>
    <property type="match status" value="1"/>
</dbReference>
<protein>
    <recommendedName>
        <fullName evidence="3">Endonuclease</fullName>
    </recommendedName>
</protein>
<name>A0ABY2UCB6_9PSED</name>
<evidence type="ECO:0000313" key="1">
    <source>
        <dbReference type="EMBL" id="TLG94108.1"/>
    </source>
</evidence>
<dbReference type="SUPFAM" id="SSF56219">
    <property type="entry name" value="DNase I-like"/>
    <property type="match status" value="1"/>
</dbReference>
<reference evidence="1 2" key="1">
    <citation type="submission" date="2019-05" db="EMBL/GenBank/DDBJ databases">
        <title>Pseudomonas edaphica sp. nov., isolated from rhizospheric soil of Cistus ladanifer L. in Spain.</title>
        <authorList>
            <person name="Peix A."/>
        </authorList>
    </citation>
    <scope>NUCLEOTIDE SEQUENCE [LARGE SCALE GENOMIC DNA]</scope>
    <source>
        <strain evidence="1 2">RD25</strain>
    </source>
</reference>
<dbReference type="InterPro" id="IPR036691">
    <property type="entry name" value="Endo/exonu/phosph_ase_sf"/>
</dbReference>
<comment type="caution">
    <text evidence="1">The sequence shown here is derived from an EMBL/GenBank/DDBJ whole genome shotgun (WGS) entry which is preliminary data.</text>
</comment>
<dbReference type="PANTHER" id="PTHR41349">
    <property type="match status" value="1"/>
</dbReference>
<dbReference type="EMBL" id="VBVZ01000005">
    <property type="protein sequence ID" value="TLG94108.1"/>
    <property type="molecule type" value="Genomic_DNA"/>
</dbReference>
<accession>A0ABY2UCB6</accession>
<dbReference type="RefSeq" id="WP_138449052.1">
    <property type="nucleotide sequence ID" value="NZ_VBVZ01000005.1"/>
</dbReference>
<organism evidence="1 2">
    <name type="scientific">Pseudomonas edaphica</name>
    <dbReference type="NCBI Taxonomy" id="2006980"/>
    <lineage>
        <taxon>Bacteria</taxon>
        <taxon>Pseudomonadati</taxon>
        <taxon>Pseudomonadota</taxon>
        <taxon>Gammaproteobacteria</taxon>
        <taxon>Pseudomonadales</taxon>
        <taxon>Pseudomonadaceae</taxon>
        <taxon>Pseudomonas</taxon>
    </lineage>
</organism>
<sequence>MNTLHMGRAVPGTPEEQIKILGDILLKQNADVSVLPEVTQGLFGSGVLDKAPALAGGAVSAAVSSVTSAAAQLPVEGASGAHGLFNFFGLGFVGEAVKAVAGAVADVTNAAGNLLANVAGKAAEVTTKVAAVALETTVGVTGLFVGKETAEKLTETVIKAPLDILGVDSKSSIVGDEGRVKDLVSYLNKHSTDGVYQYVMKGTTATISKYALLETKANGAGGTSSILDLDKSGDVSKGDVHLDSVHLPAESYAAWLPRGLVQQGYESKLGTPITNLQAIRDLNIASERAHKMSEVIANHKKNYPDLVHIVTGDFNEPSHQDWTQATKDLYGHNGVVYPWDTTKKLTDAGYSDTFREIYPDPVKNPGMTWSSQVAGGSFKGSPADDRDRIDFTFVKSGKELDAKALSANLVGNESYYVGGKLVEKGGSQNDTILSDEMSKWPSDHKGLLVKFELSNKEGAGFIPEVQLVGTGHTSVEAA</sequence>
<dbReference type="Gene3D" id="3.60.10.10">
    <property type="entry name" value="Endonuclease/exonuclease/phosphatase"/>
    <property type="match status" value="1"/>
</dbReference>
<evidence type="ECO:0008006" key="3">
    <source>
        <dbReference type="Google" id="ProtNLM"/>
    </source>
</evidence>